<name>V5FTD1_BYSSN</name>
<gene>
    <name evidence="6" type="ORF">PVAR5_1524</name>
</gene>
<dbReference type="HOGENOM" id="CLU_056435_7_0_1"/>
<reference evidence="7" key="1">
    <citation type="journal article" date="2014" name="Genome Announc.">
        <title>Draft genome sequence of the formaldehyde-resistant fungus Byssochlamys spectabilis No. 5 (anamorph Paecilomyces variotii No. 5) (NBRC109023).</title>
        <authorList>
            <person name="Oka T."/>
            <person name="Ekino K."/>
            <person name="Fukuda K."/>
            <person name="Nomura Y."/>
        </authorList>
    </citation>
    <scope>NUCLEOTIDE SEQUENCE [LARGE SCALE GENOMIC DNA]</scope>
    <source>
        <strain evidence="7">No. 5 / NBRC 109023</strain>
    </source>
</reference>
<evidence type="ECO:0000256" key="4">
    <source>
        <dbReference type="ARBA" id="ARBA00022691"/>
    </source>
</evidence>
<dbReference type="Pfam" id="PF05724">
    <property type="entry name" value="TPMT"/>
    <property type="match status" value="1"/>
</dbReference>
<dbReference type="Proteomes" id="UP000018001">
    <property type="component" value="Unassembled WGS sequence"/>
</dbReference>
<dbReference type="InterPro" id="IPR008854">
    <property type="entry name" value="TPMT"/>
</dbReference>
<accession>V5FTD1</accession>
<dbReference type="OrthoDB" id="276151at2759"/>
<dbReference type="GO" id="GO:0008757">
    <property type="term" value="F:S-adenosylmethionine-dependent methyltransferase activity"/>
    <property type="evidence" value="ECO:0007669"/>
    <property type="project" value="InterPro"/>
</dbReference>
<keyword evidence="4" id="KW-0949">S-adenosyl-L-methionine</keyword>
<evidence type="ECO:0008006" key="8">
    <source>
        <dbReference type="Google" id="ProtNLM"/>
    </source>
</evidence>
<dbReference type="CDD" id="cd02440">
    <property type="entry name" value="AdoMet_MTases"/>
    <property type="match status" value="1"/>
</dbReference>
<dbReference type="InterPro" id="IPR029063">
    <property type="entry name" value="SAM-dependent_MTases_sf"/>
</dbReference>
<dbReference type="PROSITE" id="PS51585">
    <property type="entry name" value="SAM_MT_TPMT"/>
    <property type="match status" value="1"/>
</dbReference>
<feature type="region of interest" description="Disordered" evidence="5">
    <location>
        <begin position="1"/>
        <end position="26"/>
    </location>
</feature>
<evidence type="ECO:0000256" key="3">
    <source>
        <dbReference type="ARBA" id="ARBA00022679"/>
    </source>
</evidence>
<protein>
    <recommendedName>
        <fullName evidence="8">S-adenosyl-L-methionine-dependent methyltransferase</fullName>
    </recommendedName>
</protein>
<keyword evidence="3" id="KW-0808">Transferase</keyword>
<dbReference type="eggNOG" id="ENOG502QVNN">
    <property type="taxonomic scope" value="Eukaryota"/>
</dbReference>
<sequence>MGSNPQPTGRLISHFTNRAHDSQSTGWSELWETNQSDLWDRGKPSPALIDFIESRPAALPKPDNGRRLKALVPGCGRGYDVVALALHGFDAYGLEVSRKAVETAREYAKTELAHQNKYNYGEKARHKSLDKKTIVKFIQGDFFERDWEAACASDRTSGFDVIYDYTFLCALLPEMRKDWARRMRELLAPGGILVCLEFPLYKDLKAQGPPWGLRGVHWNLLAAGGDGVLDEPGEETEGAQGPFERISYFKPVRSYESGRGIDMMSVWRMRLQ</sequence>
<evidence type="ECO:0000256" key="2">
    <source>
        <dbReference type="ARBA" id="ARBA00022603"/>
    </source>
</evidence>
<evidence type="ECO:0000313" key="6">
    <source>
        <dbReference type="EMBL" id="GAD92926.1"/>
    </source>
</evidence>
<dbReference type="GO" id="GO:0032259">
    <property type="term" value="P:methylation"/>
    <property type="evidence" value="ECO:0007669"/>
    <property type="project" value="UniProtKB-KW"/>
</dbReference>
<dbReference type="PANTHER" id="PTHR32183">
    <property type="match status" value="1"/>
</dbReference>
<keyword evidence="1" id="KW-0597">Phosphoprotein</keyword>
<evidence type="ECO:0000313" key="7">
    <source>
        <dbReference type="Proteomes" id="UP000018001"/>
    </source>
</evidence>
<dbReference type="InParanoid" id="V5FTD1"/>
<dbReference type="PANTHER" id="PTHR32183:SF6">
    <property type="entry name" value="CYSTEINE SULFINATE DESULFINASE_CYSTEINE DESULFURASE AND RELATED ENZYMES"/>
    <property type="match status" value="1"/>
</dbReference>
<organism evidence="6 7">
    <name type="scientific">Byssochlamys spectabilis (strain No. 5 / NBRC 109023)</name>
    <name type="common">Paecilomyces variotii</name>
    <dbReference type="NCBI Taxonomy" id="1356009"/>
    <lineage>
        <taxon>Eukaryota</taxon>
        <taxon>Fungi</taxon>
        <taxon>Dikarya</taxon>
        <taxon>Ascomycota</taxon>
        <taxon>Pezizomycotina</taxon>
        <taxon>Eurotiomycetes</taxon>
        <taxon>Eurotiomycetidae</taxon>
        <taxon>Eurotiales</taxon>
        <taxon>Thermoascaceae</taxon>
        <taxon>Paecilomyces</taxon>
    </lineage>
</organism>
<comment type="caution">
    <text evidence="6">The sequence shown here is derived from an EMBL/GenBank/DDBJ whole genome shotgun (WGS) entry which is preliminary data.</text>
</comment>
<keyword evidence="2" id="KW-0489">Methyltransferase</keyword>
<evidence type="ECO:0000256" key="1">
    <source>
        <dbReference type="ARBA" id="ARBA00022553"/>
    </source>
</evidence>
<evidence type="ECO:0000256" key="5">
    <source>
        <dbReference type="SAM" id="MobiDB-lite"/>
    </source>
</evidence>
<keyword evidence="7" id="KW-1185">Reference proteome</keyword>
<dbReference type="EMBL" id="BAUL01000041">
    <property type="protein sequence ID" value="GAD92926.1"/>
    <property type="molecule type" value="Genomic_DNA"/>
</dbReference>
<dbReference type="AlphaFoldDB" id="V5FTD1"/>
<proteinExistence type="predicted"/>
<dbReference type="SUPFAM" id="SSF53335">
    <property type="entry name" value="S-adenosyl-L-methionine-dependent methyltransferases"/>
    <property type="match status" value="1"/>
</dbReference>
<dbReference type="Gene3D" id="3.40.50.150">
    <property type="entry name" value="Vaccinia Virus protein VP39"/>
    <property type="match status" value="1"/>
</dbReference>